<proteinExistence type="predicted"/>
<comment type="caution">
    <text evidence="1">The sequence shown here is derived from an EMBL/GenBank/DDBJ whole genome shotgun (WGS) entry which is preliminary data.</text>
</comment>
<protein>
    <submittedName>
        <fullName evidence="1">Uncharacterized protein</fullName>
    </submittedName>
</protein>
<reference evidence="1" key="2">
    <citation type="submission" date="2022-01" db="EMBL/GenBank/DDBJ databases">
        <authorList>
            <person name="Yamashiro T."/>
            <person name="Shiraishi A."/>
            <person name="Satake H."/>
            <person name="Nakayama K."/>
        </authorList>
    </citation>
    <scope>NUCLEOTIDE SEQUENCE</scope>
</reference>
<dbReference type="Proteomes" id="UP001151760">
    <property type="component" value="Unassembled WGS sequence"/>
</dbReference>
<dbReference type="EMBL" id="BQNB010015905">
    <property type="protein sequence ID" value="GJT45470.1"/>
    <property type="molecule type" value="Genomic_DNA"/>
</dbReference>
<feature type="non-terminal residue" evidence="1">
    <location>
        <position position="136"/>
    </location>
</feature>
<evidence type="ECO:0000313" key="1">
    <source>
        <dbReference type="EMBL" id="GJT45470.1"/>
    </source>
</evidence>
<organism evidence="1 2">
    <name type="scientific">Tanacetum coccineum</name>
    <dbReference type="NCBI Taxonomy" id="301880"/>
    <lineage>
        <taxon>Eukaryota</taxon>
        <taxon>Viridiplantae</taxon>
        <taxon>Streptophyta</taxon>
        <taxon>Embryophyta</taxon>
        <taxon>Tracheophyta</taxon>
        <taxon>Spermatophyta</taxon>
        <taxon>Magnoliopsida</taxon>
        <taxon>eudicotyledons</taxon>
        <taxon>Gunneridae</taxon>
        <taxon>Pentapetalae</taxon>
        <taxon>asterids</taxon>
        <taxon>campanulids</taxon>
        <taxon>Asterales</taxon>
        <taxon>Asteraceae</taxon>
        <taxon>Asteroideae</taxon>
        <taxon>Anthemideae</taxon>
        <taxon>Anthemidinae</taxon>
        <taxon>Tanacetum</taxon>
    </lineage>
</organism>
<reference evidence="1" key="1">
    <citation type="journal article" date="2022" name="Int. J. Mol. Sci.">
        <title>Draft Genome of Tanacetum Coccineum: Genomic Comparison of Closely Related Tanacetum-Family Plants.</title>
        <authorList>
            <person name="Yamashiro T."/>
            <person name="Shiraishi A."/>
            <person name="Nakayama K."/>
            <person name="Satake H."/>
        </authorList>
    </citation>
    <scope>NUCLEOTIDE SEQUENCE</scope>
</reference>
<keyword evidence="2" id="KW-1185">Reference proteome</keyword>
<evidence type="ECO:0000313" key="2">
    <source>
        <dbReference type="Proteomes" id="UP001151760"/>
    </source>
</evidence>
<name>A0ABQ5E207_9ASTR</name>
<gene>
    <name evidence="1" type="ORF">Tco_0954185</name>
</gene>
<sequence>MVFPTVCVKVRFCNNPLSDLQEHSETIIDSNDDSTSSDDDADETAIMSCITPSRMRSVGIEGYTRLRKALDSVLFNSSFTILSSSFWNPDIQQTNRLNIDPILEDLGRELAHIAPIPPGIVEADFNQNDDTSSDDD</sequence>
<accession>A0ABQ5E207</accession>